<sequence>MTQPPGHLDSQLEIATDIWEAPWTNDPTRPRPCLRGCATIRPSGPYGPGRPPRGRTRAASRRHRG</sequence>
<evidence type="ECO:0000313" key="3">
    <source>
        <dbReference type="Proteomes" id="UP000234331"/>
    </source>
</evidence>
<dbReference type="Proteomes" id="UP000234331">
    <property type="component" value="Unassembled WGS sequence"/>
</dbReference>
<feature type="compositionally biased region" description="Basic residues" evidence="1">
    <location>
        <begin position="52"/>
        <end position="65"/>
    </location>
</feature>
<dbReference type="AlphaFoldDB" id="A0A2I2KSL9"/>
<feature type="region of interest" description="Disordered" evidence="1">
    <location>
        <begin position="37"/>
        <end position="65"/>
    </location>
</feature>
<accession>A0A2I2KSL9</accession>
<evidence type="ECO:0000256" key="1">
    <source>
        <dbReference type="SAM" id="MobiDB-lite"/>
    </source>
</evidence>
<evidence type="ECO:0000313" key="2">
    <source>
        <dbReference type="EMBL" id="SNQ48673.1"/>
    </source>
</evidence>
<protein>
    <submittedName>
        <fullName evidence="2">Uncharacterized protein</fullName>
    </submittedName>
</protein>
<name>A0A2I2KSL9_9ACTN</name>
<proteinExistence type="predicted"/>
<dbReference type="EMBL" id="FZMO01000189">
    <property type="protein sequence ID" value="SNQ48673.1"/>
    <property type="molecule type" value="Genomic_DNA"/>
</dbReference>
<keyword evidence="3" id="KW-1185">Reference proteome</keyword>
<reference evidence="2 3" key="1">
    <citation type="submission" date="2017-06" db="EMBL/GenBank/DDBJ databases">
        <authorList>
            <person name="Kim H.J."/>
            <person name="Triplett B.A."/>
        </authorList>
    </citation>
    <scope>NUCLEOTIDE SEQUENCE [LARGE SCALE GENOMIC DNA]</scope>
    <source>
        <strain evidence="2">FRACA_ARgP5</strain>
    </source>
</reference>
<organism evidence="2 3">
    <name type="scientific">Frankia canadensis</name>
    <dbReference type="NCBI Taxonomy" id="1836972"/>
    <lineage>
        <taxon>Bacteria</taxon>
        <taxon>Bacillati</taxon>
        <taxon>Actinomycetota</taxon>
        <taxon>Actinomycetes</taxon>
        <taxon>Frankiales</taxon>
        <taxon>Frankiaceae</taxon>
        <taxon>Frankia</taxon>
    </lineage>
</organism>
<gene>
    <name evidence="2" type="ORF">FRACA_2690001</name>
</gene>